<dbReference type="PANTHER" id="PTHR11733">
    <property type="entry name" value="ZINC METALLOPROTEASE FAMILY M13 NEPRILYSIN-RELATED"/>
    <property type="match status" value="1"/>
</dbReference>
<dbReference type="RefSeq" id="WP_263821552.1">
    <property type="nucleotide sequence ID" value="NZ_JAOXHL010000001.1"/>
</dbReference>
<gene>
    <name evidence="10" type="ORF">OF376_00250</name>
</gene>
<dbReference type="PANTHER" id="PTHR11733:SF167">
    <property type="entry name" value="FI17812P1-RELATED"/>
    <property type="match status" value="1"/>
</dbReference>
<dbReference type="CDD" id="cd08662">
    <property type="entry name" value="M13"/>
    <property type="match status" value="1"/>
</dbReference>
<keyword evidence="7" id="KW-0482">Metalloprotease</keyword>
<accession>A0ABT3BLU1</accession>
<keyword evidence="4" id="KW-0479">Metal-binding</keyword>
<evidence type="ECO:0000259" key="8">
    <source>
        <dbReference type="Pfam" id="PF01431"/>
    </source>
</evidence>
<sequence length="634" mass="73367">MKSKYNIEALKQDFYAEVNKEWLKKTRIPQDKSAVGGFSLLDKKIEKNLKKLANEWCKKPALIPNETLENFISFYKVCKNHNYKETLGLTKLVPSLEKILNIQNYDDIQKNYITYEYEGFMLPFAFGITQDFVDNTKQVLAVDHPHLILPEKSYYEDHEKRDLLLNKFKETVVQLGLLAGFEKDVLETIAKDAVAFDALNIEMAKSATEHADYVKSYNVYKLADINVKTTIFDIAEIAKELVKDPDITTIIVDNPRFIEALNTIYNPTTFKLFKARMFAHFLMSNAQYTTEEARSLLFAYSSLINGAKKMISKTKFAYQLATSYFKMPYGIYYAQKFFGHKAKAKVENMVETMINVYKERLQKNTWLSKATIEKAICKLNALEPKIAFPNNYEPYYDQLKTTADNIFDNIQAYSKVITAYHYAQYMQPIKDYWEMSPATVNAYFHPFKNVIVFPAAILDEPFFSLKYSSSRNYGGIGAVIAHEISHAFDNNGSQFDEKGNLNNWWTDQDRIEFDLRAKKVIDMFDQIKTPYGMSNGLLTVSENIADLGGFMCAYEAAKKENDFDAKDFFYGWASVWACKHRSQYAQLLIKSDVHSLAKLRANVQISNFDEFYQVFDAQEDDKMYLAPEKRAVIW</sequence>
<evidence type="ECO:0000313" key="11">
    <source>
        <dbReference type="Proteomes" id="UP001208245"/>
    </source>
</evidence>
<dbReference type="EMBL" id="JAOXHL010000001">
    <property type="protein sequence ID" value="MCV3728221.1"/>
    <property type="molecule type" value="Genomic_DNA"/>
</dbReference>
<dbReference type="PRINTS" id="PR00786">
    <property type="entry name" value="NEPRILYSIN"/>
</dbReference>
<evidence type="ECO:0000313" key="10">
    <source>
        <dbReference type="EMBL" id="MCV3728221.1"/>
    </source>
</evidence>
<dbReference type="InterPro" id="IPR042089">
    <property type="entry name" value="Peptidase_M13_dom_2"/>
</dbReference>
<dbReference type="PROSITE" id="PS51885">
    <property type="entry name" value="NEPRILYSIN"/>
    <property type="match status" value="1"/>
</dbReference>
<evidence type="ECO:0000256" key="1">
    <source>
        <dbReference type="ARBA" id="ARBA00001947"/>
    </source>
</evidence>
<reference evidence="10 11" key="1">
    <citation type="journal article" date="2020" name="Int. J. Syst. Evol. Microbiol.">
        <title>Ureaplasma miroungigenitalium sp. nov. isolated from northern elephant seals (Mirounga angustirostris) and Ureaplasma zalophigenitalium sp. nov. isolated from California sea lions (Zalophus californianus).</title>
        <authorList>
            <person name="Volokhov D.V."/>
            <person name="Gulland F.M."/>
            <person name="Gao Y."/>
            <person name="Chizhikov V.E."/>
        </authorList>
    </citation>
    <scope>NUCLEOTIDE SEQUENCE [LARGE SCALE GENOMIC DNA]</scope>
    <source>
        <strain evidence="10 11">ES3182-GEN</strain>
    </source>
</reference>
<keyword evidence="11" id="KW-1185">Reference proteome</keyword>
<name>A0ABT3BLU1_9BACT</name>
<comment type="similarity">
    <text evidence="2">Belongs to the peptidase M13 family.</text>
</comment>
<evidence type="ECO:0000256" key="3">
    <source>
        <dbReference type="ARBA" id="ARBA00022670"/>
    </source>
</evidence>
<evidence type="ECO:0000256" key="6">
    <source>
        <dbReference type="ARBA" id="ARBA00022833"/>
    </source>
</evidence>
<evidence type="ECO:0000256" key="5">
    <source>
        <dbReference type="ARBA" id="ARBA00022801"/>
    </source>
</evidence>
<protein>
    <recommendedName>
        <fullName evidence="12">Neutral endopeptidase</fullName>
    </recommendedName>
</protein>
<evidence type="ECO:0000259" key="9">
    <source>
        <dbReference type="Pfam" id="PF05649"/>
    </source>
</evidence>
<organism evidence="10 11">
    <name type="scientific">Ureaplasma miroungigenitalium</name>
    <dbReference type="NCBI Taxonomy" id="1042321"/>
    <lineage>
        <taxon>Bacteria</taxon>
        <taxon>Bacillati</taxon>
        <taxon>Mycoplasmatota</taxon>
        <taxon>Mycoplasmoidales</taxon>
        <taxon>Mycoplasmoidaceae</taxon>
        <taxon>Ureaplasma</taxon>
    </lineage>
</organism>
<evidence type="ECO:0000256" key="4">
    <source>
        <dbReference type="ARBA" id="ARBA00022723"/>
    </source>
</evidence>
<evidence type="ECO:0000256" key="7">
    <source>
        <dbReference type="ARBA" id="ARBA00023049"/>
    </source>
</evidence>
<dbReference type="Pfam" id="PF01431">
    <property type="entry name" value="Peptidase_M13"/>
    <property type="match status" value="1"/>
</dbReference>
<keyword evidence="3" id="KW-0645">Protease</keyword>
<comment type="cofactor">
    <cofactor evidence="1">
        <name>Zn(2+)</name>
        <dbReference type="ChEBI" id="CHEBI:29105"/>
    </cofactor>
</comment>
<keyword evidence="6" id="KW-0862">Zinc</keyword>
<dbReference type="Proteomes" id="UP001208245">
    <property type="component" value="Unassembled WGS sequence"/>
</dbReference>
<dbReference type="Gene3D" id="3.40.390.10">
    <property type="entry name" value="Collagenase (Catalytic Domain)"/>
    <property type="match status" value="1"/>
</dbReference>
<feature type="domain" description="Peptidase M13 C-terminal" evidence="8">
    <location>
        <begin position="441"/>
        <end position="630"/>
    </location>
</feature>
<dbReference type="InterPro" id="IPR000718">
    <property type="entry name" value="Peptidase_M13"/>
</dbReference>
<dbReference type="InterPro" id="IPR024079">
    <property type="entry name" value="MetalloPept_cat_dom_sf"/>
</dbReference>
<dbReference type="Pfam" id="PF05649">
    <property type="entry name" value="Peptidase_M13_N"/>
    <property type="match status" value="1"/>
</dbReference>
<evidence type="ECO:0000256" key="2">
    <source>
        <dbReference type="ARBA" id="ARBA00007357"/>
    </source>
</evidence>
<dbReference type="InterPro" id="IPR008753">
    <property type="entry name" value="Peptidase_M13_N"/>
</dbReference>
<evidence type="ECO:0008006" key="12">
    <source>
        <dbReference type="Google" id="ProtNLM"/>
    </source>
</evidence>
<feature type="domain" description="Peptidase M13 N-terminal" evidence="9">
    <location>
        <begin position="11"/>
        <end position="389"/>
    </location>
</feature>
<dbReference type="InterPro" id="IPR018497">
    <property type="entry name" value="Peptidase_M13_C"/>
</dbReference>
<comment type="caution">
    <text evidence="10">The sequence shown here is derived from an EMBL/GenBank/DDBJ whole genome shotgun (WGS) entry which is preliminary data.</text>
</comment>
<dbReference type="Gene3D" id="1.10.1380.10">
    <property type="entry name" value="Neutral endopeptidase , domain2"/>
    <property type="match status" value="1"/>
</dbReference>
<keyword evidence="5" id="KW-0378">Hydrolase</keyword>
<dbReference type="SUPFAM" id="SSF55486">
    <property type="entry name" value="Metalloproteases ('zincins'), catalytic domain"/>
    <property type="match status" value="1"/>
</dbReference>
<proteinExistence type="inferred from homology"/>